<name>A0AAP5MT46_STREE</name>
<dbReference type="GO" id="GO:0004222">
    <property type="term" value="F:metalloendopeptidase activity"/>
    <property type="evidence" value="ECO:0007669"/>
    <property type="project" value="InterPro"/>
</dbReference>
<dbReference type="GO" id="GO:0005576">
    <property type="term" value="C:extracellular region"/>
    <property type="evidence" value="ECO:0007669"/>
    <property type="project" value="InterPro"/>
</dbReference>
<gene>
    <name evidence="2" type="ORF">RLG82_04745</name>
</gene>
<organism evidence="2 3">
    <name type="scientific">Streptococcus pneumoniae</name>
    <dbReference type="NCBI Taxonomy" id="1313"/>
    <lineage>
        <taxon>Bacteria</taxon>
        <taxon>Bacillati</taxon>
        <taxon>Bacillota</taxon>
        <taxon>Bacilli</taxon>
        <taxon>Lactobacillales</taxon>
        <taxon>Streptococcaceae</taxon>
        <taxon>Streptococcus</taxon>
    </lineage>
</organism>
<proteinExistence type="predicted"/>
<dbReference type="GO" id="GO:0008270">
    <property type="term" value="F:zinc ion binding"/>
    <property type="evidence" value="ECO:0007669"/>
    <property type="project" value="InterPro"/>
</dbReference>
<feature type="non-terminal residue" evidence="2">
    <location>
        <position position="1"/>
    </location>
</feature>
<feature type="domain" description="Peptidase M26 C-terminal" evidence="1">
    <location>
        <begin position="1"/>
        <end position="451"/>
    </location>
</feature>
<dbReference type="EMBL" id="JAVPGZ010000177">
    <property type="protein sequence ID" value="MDS8038322.1"/>
    <property type="molecule type" value="Genomic_DNA"/>
</dbReference>
<evidence type="ECO:0000259" key="1">
    <source>
        <dbReference type="Pfam" id="PF07580"/>
    </source>
</evidence>
<evidence type="ECO:0000313" key="3">
    <source>
        <dbReference type="Proteomes" id="UP001184693"/>
    </source>
</evidence>
<dbReference type="Pfam" id="PF07580">
    <property type="entry name" value="Peptidase_M26_C"/>
    <property type="match status" value="1"/>
</dbReference>
<reference evidence="2" key="1">
    <citation type="submission" date="2023-06" db="EMBL/GenBank/DDBJ databases">
        <title>PCVPA Blantyre Malawi Pneumococcal carriage surveillance isolates.</title>
        <authorList>
            <person name="Obolski U."/>
            <person name="Swarthout T.D."/>
            <person name="Kalizang'Oma A."/>
            <person name="Mwalukomo T.S."/>
            <person name="Cave R."/>
            <person name="Brown C."/>
            <person name="Cornick J."/>
            <person name="Kamng'Ona A."/>
            <person name="Msefula J."/>
            <person name="French N."/>
            <person name="Hyderman R."/>
        </authorList>
    </citation>
    <scope>NUCLEOTIDE SEQUENCE</scope>
    <source>
        <strain evidence="2">BVY8TH</strain>
    </source>
</reference>
<accession>A0AAP5MT46</accession>
<evidence type="ECO:0000313" key="2">
    <source>
        <dbReference type="EMBL" id="MDS8038322.1"/>
    </source>
</evidence>
<dbReference type="Proteomes" id="UP001184693">
    <property type="component" value="Unassembled WGS sequence"/>
</dbReference>
<comment type="caution">
    <text evidence="2">The sequence shown here is derived from an EMBL/GenBank/DDBJ whole genome shotgun (WGS) entry which is preliminary data.</text>
</comment>
<sequence length="455" mass="52579">RQRDHYDYWYRILDEKGREKLYRNILLYDAYKFGTDHTEGKATEVADFDNPNPAMQHFFGPVGNKVGHNQHGAYATGDAVYYMGYRMLDKDGAITYTHEMTHDSDQDIYLGGYGRRSGLGPEFFAKGLLQAPDHPDDATITINSILKHSKSDSTESRRLQVLDPTTRFNNADDLKQYVHNMFDVVYMLEYLEGNSILKLDTNQKQQLLRKVTNEYHPDPDGNKVYATNVVRNLTVEEVERLRSFNDLIDNNILSSREYASGKYERNGYFTIKLFAPIYAALSNDDGTPGDLMGRRMAYELLAAKGFKDGMVPYISNQFEADARANNKTITSYGKTKGLVTDTLVLQKLFNGQYNTWSDFKKAMYKERQDKFNKLNKISFKDPSQPWTRNIIKTIHSVNELQNLMNEAVRKDTETPHWYNYNPETDSAVHKLKRAIFKAYLDQTNGFRSSIFENKK</sequence>
<dbReference type="InterPro" id="IPR011505">
    <property type="entry name" value="Peptidase_M26_C_dom"/>
</dbReference>
<protein>
    <submittedName>
        <fullName evidence="2">ZmpA/ZmpB/ZmpC family metallo-endopeptidase</fullName>
    </submittedName>
</protein>
<dbReference type="AlphaFoldDB" id="A0AAP5MT46"/>